<dbReference type="Pfam" id="PF13439">
    <property type="entry name" value="Glyco_transf_4"/>
    <property type="match status" value="1"/>
</dbReference>
<keyword evidence="3" id="KW-0808">Transferase</keyword>
<gene>
    <name evidence="3" type="ORF">H3H32_03415</name>
</gene>
<dbReference type="InterPro" id="IPR050194">
    <property type="entry name" value="Glycosyltransferase_grp1"/>
</dbReference>
<evidence type="ECO:0000259" key="2">
    <source>
        <dbReference type="Pfam" id="PF13439"/>
    </source>
</evidence>
<feature type="domain" description="Glycosyl transferase family 1" evidence="1">
    <location>
        <begin position="195"/>
        <end position="321"/>
    </location>
</feature>
<dbReference type="Gene3D" id="3.40.50.2000">
    <property type="entry name" value="Glycogen Phosphorylase B"/>
    <property type="match status" value="2"/>
</dbReference>
<keyword evidence="4" id="KW-1185">Reference proteome</keyword>
<dbReference type="Proteomes" id="UP000515369">
    <property type="component" value="Chromosome"/>
</dbReference>
<feature type="domain" description="Glycosyltransferase subfamily 4-like N-terminal" evidence="2">
    <location>
        <begin position="15"/>
        <end position="163"/>
    </location>
</feature>
<dbReference type="RefSeq" id="WP_182461275.1">
    <property type="nucleotide sequence ID" value="NZ_CP059732.1"/>
</dbReference>
<dbReference type="InterPro" id="IPR028098">
    <property type="entry name" value="Glyco_trans_4-like_N"/>
</dbReference>
<dbReference type="PANTHER" id="PTHR45947">
    <property type="entry name" value="SULFOQUINOVOSYL TRANSFERASE SQD2"/>
    <property type="match status" value="1"/>
</dbReference>
<dbReference type="PANTHER" id="PTHR45947:SF3">
    <property type="entry name" value="SULFOQUINOVOSYL TRANSFERASE SQD2"/>
    <property type="match status" value="1"/>
</dbReference>
<evidence type="ECO:0000259" key="1">
    <source>
        <dbReference type="Pfam" id="PF00534"/>
    </source>
</evidence>
<sequence>MNVLIATYLISSSPSGVVTSYQTLANDLKEAGMGVQIVDSSHTPVVWRKGLGIMKRIARLLGGTCQAAYEEFAYFTGVYLSTRKFRQTNFDLIHAQDARSGVAAWLALSKQVPVVLSCHFNDDPVTELVLRFSLKSWATARLTNWYRYLLSKIKNYVFSSEYAYIKSKHLLPTTINKLILYNAVNLKATAAQLTRLPSDQFRISNVGYVDERKNQQLLLQIGHELCKRGIVNFTIWLIGDGPKRVDYEQLAVSLGLSGQVHFYGQYDAPWKLVAQSDLYVHTSLNDNCPYSIIEALAVKTPVLALPVGGIPEMLPQEFGLLRGSDVSTLTDEIIHYFDPKNRARLTQEQSTFADQRFNHQINLKKLFAFYRHITGKSAYSTLHHNRLTVNTEKSKSSQNETT</sequence>
<dbReference type="Pfam" id="PF00534">
    <property type="entry name" value="Glycos_transf_1"/>
    <property type="match status" value="1"/>
</dbReference>
<protein>
    <submittedName>
        <fullName evidence="3">Glycosyltransferase</fullName>
    </submittedName>
</protein>
<dbReference type="AlphaFoldDB" id="A0A7G5GYS7"/>
<evidence type="ECO:0000313" key="4">
    <source>
        <dbReference type="Proteomes" id="UP000515369"/>
    </source>
</evidence>
<proteinExistence type="predicted"/>
<name>A0A7G5GYS7_9BACT</name>
<organism evidence="3 4">
    <name type="scientific">Spirosoma foliorum</name>
    <dbReference type="NCBI Taxonomy" id="2710596"/>
    <lineage>
        <taxon>Bacteria</taxon>
        <taxon>Pseudomonadati</taxon>
        <taxon>Bacteroidota</taxon>
        <taxon>Cytophagia</taxon>
        <taxon>Cytophagales</taxon>
        <taxon>Cytophagaceae</taxon>
        <taxon>Spirosoma</taxon>
    </lineage>
</organism>
<dbReference type="InterPro" id="IPR001296">
    <property type="entry name" value="Glyco_trans_1"/>
</dbReference>
<evidence type="ECO:0000313" key="3">
    <source>
        <dbReference type="EMBL" id="QMW04019.1"/>
    </source>
</evidence>
<dbReference type="GO" id="GO:0016757">
    <property type="term" value="F:glycosyltransferase activity"/>
    <property type="evidence" value="ECO:0007669"/>
    <property type="project" value="InterPro"/>
</dbReference>
<dbReference type="SUPFAM" id="SSF53756">
    <property type="entry name" value="UDP-Glycosyltransferase/glycogen phosphorylase"/>
    <property type="match status" value="1"/>
</dbReference>
<accession>A0A7G5GYS7</accession>
<reference evidence="3 4" key="1">
    <citation type="submission" date="2020-07" db="EMBL/GenBank/DDBJ databases">
        <title>Spirosoma foliorum sp. nov., isolated from the leaves on the Nejang mountain Korea, Republic of.</title>
        <authorList>
            <person name="Ho H."/>
            <person name="Lee Y.-J."/>
            <person name="Nurcahyanto D.-A."/>
            <person name="Kim S.-G."/>
        </authorList>
    </citation>
    <scope>NUCLEOTIDE SEQUENCE [LARGE SCALE GENOMIC DNA]</scope>
    <source>
        <strain evidence="3 4">PL0136</strain>
    </source>
</reference>
<dbReference type="EMBL" id="CP059732">
    <property type="protein sequence ID" value="QMW04019.1"/>
    <property type="molecule type" value="Genomic_DNA"/>
</dbReference>
<dbReference type="KEGG" id="sfol:H3H32_03415"/>